<accession>A0A6J4U829</accession>
<proteinExistence type="predicted"/>
<name>A0A6J4U829_9BACT</name>
<evidence type="ECO:0000313" key="1">
    <source>
        <dbReference type="EMBL" id="CAA9543526.1"/>
    </source>
</evidence>
<sequence>MGRSGSRQQKLSSGICRSIILAAIEIPFDHGKFTACPLWTCTSTHA</sequence>
<protein>
    <submittedName>
        <fullName evidence="1">Uncharacterized protein</fullName>
    </submittedName>
</protein>
<reference evidence="1" key="1">
    <citation type="submission" date="2020-02" db="EMBL/GenBank/DDBJ databases">
        <authorList>
            <person name="Meier V. D."/>
        </authorList>
    </citation>
    <scope>NUCLEOTIDE SEQUENCE</scope>
    <source>
        <strain evidence="1">AVDCRST_MAG87</strain>
    </source>
</reference>
<dbReference type="EMBL" id="CADCWJ010000075">
    <property type="protein sequence ID" value="CAA9543526.1"/>
    <property type="molecule type" value="Genomic_DNA"/>
</dbReference>
<dbReference type="AlphaFoldDB" id="A0A6J4U829"/>
<gene>
    <name evidence="1" type="ORF">AVDCRST_MAG87-281</name>
</gene>
<organism evidence="1">
    <name type="scientific">uncultured Thermomicrobiales bacterium</name>
    <dbReference type="NCBI Taxonomy" id="1645740"/>
    <lineage>
        <taxon>Bacteria</taxon>
        <taxon>Pseudomonadati</taxon>
        <taxon>Thermomicrobiota</taxon>
        <taxon>Thermomicrobia</taxon>
        <taxon>Thermomicrobiales</taxon>
        <taxon>environmental samples</taxon>
    </lineage>
</organism>